<dbReference type="OrthoDB" id="427974at2759"/>
<dbReference type="InParanoid" id="B3SAH5"/>
<dbReference type="CTD" id="6758477"/>
<reference evidence="3 4" key="1">
    <citation type="journal article" date="2008" name="Nature">
        <title>The Trichoplax genome and the nature of placozoans.</title>
        <authorList>
            <person name="Srivastava M."/>
            <person name="Begovic E."/>
            <person name="Chapman J."/>
            <person name="Putnam N.H."/>
            <person name="Hellsten U."/>
            <person name="Kawashima T."/>
            <person name="Kuo A."/>
            <person name="Mitros T."/>
            <person name="Salamov A."/>
            <person name="Carpenter M.L."/>
            <person name="Signorovitch A.Y."/>
            <person name="Moreno M.A."/>
            <person name="Kamm K."/>
            <person name="Grimwood J."/>
            <person name="Schmutz J."/>
            <person name="Shapiro H."/>
            <person name="Grigoriev I.V."/>
            <person name="Buss L.W."/>
            <person name="Schierwater B."/>
            <person name="Dellaporta S.L."/>
            <person name="Rokhsar D.S."/>
        </authorList>
    </citation>
    <scope>NUCLEOTIDE SEQUENCE [LARGE SCALE GENOMIC DNA]</scope>
    <source>
        <strain evidence="3 4">Grell-BS-1999</strain>
    </source>
</reference>
<dbReference type="PROSITE" id="PS50088">
    <property type="entry name" value="ANK_REPEAT"/>
    <property type="match status" value="1"/>
</dbReference>
<dbReference type="KEGG" id="tad:TRIADDRAFT_61261"/>
<keyword evidence="1" id="KW-0040">ANK repeat</keyword>
<dbReference type="AlphaFoldDB" id="B3SAH5"/>
<name>B3SAH5_TRIAD</name>
<dbReference type="Gene3D" id="1.25.40.20">
    <property type="entry name" value="Ankyrin repeat-containing domain"/>
    <property type="match status" value="2"/>
</dbReference>
<evidence type="ECO:0000256" key="1">
    <source>
        <dbReference type="PROSITE-ProRule" id="PRU00023"/>
    </source>
</evidence>
<accession>B3SAH5</accession>
<dbReference type="FunFam" id="1.20.1280.50:FF:000142">
    <property type="entry name" value="Uncharacterized protein"/>
    <property type="match status" value="1"/>
</dbReference>
<dbReference type="PROSITE" id="PS50181">
    <property type="entry name" value="FBOX"/>
    <property type="match status" value="1"/>
</dbReference>
<dbReference type="SMART" id="SM00248">
    <property type="entry name" value="ANK"/>
    <property type="match status" value="4"/>
</dbReference>
<feature type="repeat" description="ANK" evidence="1">
    <location>
        <begin position="615"/>
        <end position="647"/>
    </location>
</feature>
<feature type="domain" description="F-box" evidence="2">
    <location>
        <begin position="9"/>
        <end position="56"/>
    </location>
</feature>
<dbReference type="SUPFAM" id="SSF48403">
    <property type="entry name" value="Ankyrin repeat"/>
    <property type="match status" value="1"/>
</dbReference>
<dbReference type="RefSeq" id="XP_002117210.1">
    <property type="nucleotide sequence ID" value="XM_002117174.1"/>
</dbReference>
<dbReference type="Pfam" id="PF00023">
    <property type="entry name" value="Ank"/>
    <property type="match status" value="1"/>
</dbReference>
<dbReference type="PANTHER" id="PTHR14381">
    <property type="entry name" value="DACTYLIN"/>
    <property type="match status" value="1"/>
</dbReference>
<dbReference type="InterPro" id="IPR002110">
    <property type="entry name" value="Ankyrin_rpt"/>
</dbReference>
<dbReference type="SUPFAM" id="SSF81383">
    <property type="entry name" value="F-box domain"/>
    <property type="match status" value="1"/>
</dbReference>
<dbReference type="PANTHER" id="PTHR14381:SF1">
    <property type="entry name" value="F-BOX_WD REPEAT-CONTAINING PROTEIN 4"/>
    <property type="match status" value="1"/>
</dbReference>
<dbReference type="InterPro" id="IPR036770">
    <property type="entry name" value="Ankyrin_rpt-contain_sf"/>
</dbReference>
<dbReference type="PROSITE" id="PS50297">
    <property type="entry name" value="ANK_REP_REGION"/>
    <property type="match status" value="1"/>
</dbReference>
<organism evidence="3 4">
    <name type="scientific">Trichoplax adhaerens</name>
    <name type="common">Trichoplax reptans</name>
    <dbReference type="NCBI Taxonomy" id="10228"/>
    <lineage>
        <taxon>Eukaryota</taxon>
        <taxon>Metazoa</taxon>
        <taxon>Placozoa</taxon>
        <taxon>Uniplacotomia</taxon>
        <taxon>Trichoplacea</taxon>
        <taxon>Trichoplacidae</taxon>
        <taxon>Trichoplax</taxon>
    </lineage>
</organism>
<keyword evidence="4" id="KW-1185">Reference proteome</keyword>
<dbReference type="Pfam" id="PF12937">
    <property type="entry name" value="F-box-like"/>
    <property type="match status" value="1"/>
</dbReference>
<protein>
    <recommendedName>
        <fullName evidence="2">F-box domain-containing protein</fullName>
    </recommendedName>
</protein>
<dbReference type="InterPro" id="IPR052301">
    <property type="entry name" value="SCF_F-box/WD-repeat"/>
</dbReference>
<dbReference type="Proteomes" id="UP000009022">
    <property type="component" value="Unassembled WGS sequence"/>
</dbReference>
<dbReference type="PhylomeDB" id="B3SAH5"/>
<dbReference type="GO" id="GO:0031146">
    <property type="term" value="P:SCF-dependent proteasomal ubiquitin-dependent protein catabolic process"/>
    <property type="evidence" value="ECO:0000318"/>
    <property type="project" value="GO_Central"/>
</dbReference>
<evidence type="ECO:0000313" key="4">
    <source>
        <dbReference type="Proteomes" id="UP000009022"/>
    </source>
</evidence>
<evidence type="ECO:0000313" key="3">
    <source>
        <dbReference type="EMBL" id="EDV20260.1"/>
    </source>
</evidence>
<dbReference type="EMBL" id="DS985261">
    <property type="protein sequence ID" value="EDV20260.1"/>
    <property type="molecule type" value="Genomic_DNA"/>
</dbReference>
<dbReference type="CDD" id="cd20090">
    <property type="entry name" value="F-box_FBXW4"/>
    <property type="match status" value="1"/>
</dbReference>
<dbReference type="HOGENOM" id="CLU_410692_0_0_1"/>
<dbReference type="GO" id="GO:0019005">
    <property type="term" value="C:SCF ubiquitin ligase complex"/>
    <property type="evidence" value="ECO:0000318"/>
    <property type="project" value="GO_Central"/>
</dbReference>
<dbReference type="InterPro" id="IPR001810">
    <property type="entry name" value="F-box_dom"/>
</dbReference>
<proteinExistence type="predicted"/>
<dbReference type="Pfam" id="PF12796">
    <property type="entry name" value="Ank_2"/>
    <property type="match status" value="1"/>
</dbReference>
<sequence length="687" mass="79234">MAFHLNSSYFPLFNLPDELIYCIFGFVHGCDLARLCRVCSRLNHFIAQDQLVWKEAINSELSGKPLLLSHENYKDFYKRAYLGLYRSVADMVKQRLMQKLDREAETDADCCARYIIEKKYSYGHYLKEQGTQRNNRSKAEDSNQQAHLCFYLCTAAKHSYEVWADKLCQQGAKLCGITFMPEALDLLEDLFICPLYFATRENNVAMVKKIIELGIVYQPQNPQYILHVDDATSSKVSSIYSTIQAIICKVLICIRHDPHLLQPFLNSLKLPPIHQAAIYGNIDELNRLIKEEHADLDMMDNYNMTPLMYSILISREHIVRYIYRSQMDILIGYPLADSISAALGGIEYKVLQIIRQHDYECYEAVIFEAFGDERFFTNSSNREVLQFILADLTNQETFYAACQSAISSRNGRLIHQLISDLPTLLQLYANSSDDVQGLLQQITFARKKVITEHGKELVLDAAQFGQGNCIRELVVQGVQPNMHCVREMLYLGIGIELPSHFAIASNTKYKQFHQFLLQLSGQDFDTNAVVKTLQFYTFAKAIADLPTYQTMKETINRIITEIMCRTMHSDWYQPMFIDNRLQKRVDEISCTLLQNLMSLNKKYDINARDRSYGLRKETALHVASRLGNPAWVQLFLQAGADRQIEDRFLEKPINCVRKSAKECKYLLQNYHSCSLPSKPKYSPPVYD</sequence>
<dbReference type="Gene3D" id="1.20.1280.50">
    <property type="match status" value="1"/>
</dbReference>
<gene>
    <name evidence="3" type="ORF">TRIADDRAFT_61261</name>
</gene>
<dbReference type="SMART" id="SM00256">
    <property type="entry name" value="FBOX"/>
    <property type="match status" value="1"/>
</dbReference>
<dbReference type="FunFam" id="1.25.40.20:FF:000586">
    <property type="entry name" value="Predicted protein"/>
    <property type="match status" value="1"/>
</dbReference>
<dbReference type="GeneID" id="6758477"/>
<evidence type="ECO:0000259" key="2">
    <source>
        <dbReference type="PROSITE" id="PS50181"/>
    </source>
</evidence>
<dbReference type="InterPro" id="IPR036047">
    <property type="entry name" value="F-box-like_dom_sf"/>
</dbReference>